<dbReference type="InterPro" id="IPR000742">
    <property type="entry name" value="EGF"/>
</dbReference>
<keyword evidence="3" id="KW-0677">Repeat</keyword>
<name>A0ABQ7SSX0_PHRPL</name>
<proteinExistence type="predicted"/>
<dbReference type="Pfam" id="PF00008">
    <property type="entry name" value="EGF"/>
    <property type="match status" value="1"/>
</dbReference>
<evidence type="ECO:0000259" key="8">
    <source>
        <dbReference type="PROSITE" id="PS50026"/>
    </source>
</evidence>
<comment type="caution">
    <text evidence="7">Lacks conserved residue(s) required for the propagation of feature annotation.</text>
</comment>
<dbReference type="InterPro" id="IPR049883">
    <property type="entry name" value="NOTCH1_EGF-like"/>
</dbReference>
<organism evidence="9 10">
    <name type="scientific">Phrynosoma platyrhinos</name>
    <name type="common">Desert horned lizard</name>
    <dbReference type="NCBI Taxonomy" id="52577"/>
    <lineage>
        <taxon>Eukaryota</taxon>
        <taxon>Metazoa</taxon>
        <taxon>Chordata</taxon>
        <taxon>Craniata</taxon>
        <taxon>Vertebrata</taxon>
        <taxon>Euteleostomi</taxon>
        <taxon>Lepidosauria</taxon>
        <taxon>Squamata</taxon>
        <taxon>Bifurcata</taxon>
        <taxon>Unidentata</taxon>
        <taxon>Episquamata</taxon>
        <taxon>Toxicofera</taxon>
        <taxon>Iguania</taxon>
        <taxon>Phrynosomatidae</taxon>
        <taxon>Phrynosomatinae</taxon>
        <taxon>Phrynosoma</taxon>
    </lineage>
</organism>
<dbReference type="InterPro" id="IPR001881">
    <property type="entry name" value="EGF-like_Ca-bd_dom"/>
</dbReference>
<evidence type="ECO:0000256" key="6">
    <source>
        <dbReference type="ARBA" id="ARBA00023180"/>
    </source>
</evidence>
<keyword evidence="4" id="KW-0106">Calcium</keyword>
<dbReference type="Gene3D" id="2.10.25.10">
    <property type="entry name" value="Laminin"/>
    <property type="match status" value="2"/>
</dbReference>
<evidence type="ECO:0000256" key="3">
    <source>
        <dbReference type="ARBA" id="ARBA00022737"/>
    </source>
</evidence>
<evidence type="ECO:0000256" key="7">
    <source>
        <dbReference type="PROSITE-ProRule" id="PRU00076"/>
    </source>
</evidence>
<dbReference type="EMBL" id="JAIPUX010003289">
    <property type="protein sequence ID" value="KAH0620502.1"/>
    <property type="molecule type" value="Genomic_DNA"/>
</dbReference>
<dbReference type="PROSITE" id="PS00010">
    <property type="entry name" value="ASX_HYDROXYL"/>
    <property type="match status" value="2"/>
</dbReference>
<dbReference type="PROSITE" id="PS01187">
    <property type="entry name" value="EGF_CA"/>
    <property type="match status" value="2"/>
</dbReference>
<comment type="caution">
    <text evidence="9">The sequence shown here is derived from an EMBL/GenBank/DDBJ whole genome shotgun (WGS) entry which is preliminary data.</text>
</comment>
<evidence type="ECO:0000313" key="9">
    <source>
        <dbReference type="EMBL" id="KAH0620502.1"/>
    </source>
</evidence>
<dbReference type="PANTHER" id="PTHR24039:SF28">
    <property type="entry name" value="EGF-LIKE DOMAIN-CONTAINING PROTEIN"/>
    <property type="match status" value="1"/>
</dbReference>
<protein>
    <recommendedName>
        <fullName evidence="8">EGF-like domain-containing protein</fullName>
    </recommendedName>
</protein>
<sequence>MFSLVPDIDECEKNPCDGKGHCNNNEGSYSCLCFSGYTLLISQNTQTCQDHFEFSACDFLNDKGGQAVARTVVIKWKGRETHFCVLTDLNECDQPNVCHGGQCINTPGSYHCECKIGYIMDHRGQCKGECPIKNLVLFEELMLM</sequence>
<gene>
    <name evidence="9" type="ORF">JD844_021026</name>
</gene>
<dbReference type="PANTHER" id="PTHR24039">
    <property type="entry name" value="FIBRILLIN-RELATED"/>
    <property type="match status" value="1"/>
</dbReference>
<dbReference type="InterPro" id="IPR018097">
    <property type="entry name" value="EGF_Ca-bd_CS"/>
</dbReference>
<keyword evidence="10" id="KW-1185">Reference proteome</keyword>
<evidence type="ECO:0000313" key="10">
    <source>
        <dbReference type="Proteomes" id="UP000826234"/>
    </source>
</evidence>
<evidence type="ECO:0000256" key="2">
    <source>
        <dbReference type="ARBA" id="ARBA00022729"/>
    </source>
</evidence>
<accession>A0ABQ7SSX0</accession>
<evidence type="ECO:0000256" key="5">
    <source>
        <dbReference type="ARBA" id="ARBA00023157"/>
    </source>
</evidence>
<dbReference type="InterPro" id="IPR000152">
    <property type="entry name" value="EGF-type_Asp/Asn_hydroxyl_site"/>
</dbReference>
<dbReference type="PROSITE" id="PS50026">
    <property type="entry name" value="EGF_3"/>
    <property type="match status" value="2"/>
</dbReference>
<feature type="domain" description="EGF-like" evidence="8">
    <location>
        <begin position="7"/>
        <end position="43"/>
    </location>
</feature>
<dbReference type="Proteomes" id="UP000826234">
    <property type="component" value="Unassembled WGS sequence"/>
</dbReference>
<dbReference type="CDD" id="cd00054">
    <property type="entry name" value="EGF_CA"/>
    <property type="match status" value="2"/>
</dbReference>
<dbReference type="SMART" id="SM00181">
    <property type="entry name" value="EGF"/>
    <property type="match status" value="2"/>
</dbReference>
<feature type="domain" description="EGF-like" evidence="8">
    <location>
        <begin position="88"/>
        <end position="124"/>
    </location>
</feature>
<reference evidence="9 10" key="1">
    <citation type="journal article" date="2022" name="Gigascience">
        <title>A chromosome-level genome assembly and annotation of the desert horned lizard, Phrynosoma platyrhinos, provides insight into chromosomal rearrangements among reptiles.</title>
        <authorList>
            <person name="Koochekian N."/>
            <person name="Ascanio A."/>
            <person name="Farleigh K."/>
            <person name="Card D.C."/>
            <person name="Schield D.R."/>
            <person name="Castoe T.A."/>
            <person name="Jezkova T."/>
        </authorList>
    </citation>
    <scope>NUCLEOTIDE SEQUENCE [LARGE SCALE GENOMIC DNA]</scope>
    <source>
        <strain evidence="9">NK-2021</strain>
    </source>
</reference>
<evidence type="ECO:0000256" key="4">
    <source>
        <dbReference type="ARBA" id="ARBA00022837"/>
    </source>
</evidence>
<dbReference type="SMART" id="SM00179">
    <property type="entry name" value="EGF_CA"/>
    <property type="match status" value="2"/>
</dbReference>
<keyword evidence="5" id="KW-1015">Disulfide bond</keyword>
<keyword evidence="6" id="KW-0325">Glycoprotein</keyword>
<dbReference type="SUPFAM" id="SSF57196">
    <property type="entry name" value="EGF/Laminin"/>
    <property type="match status" value="2"/>
</dbReference>
<keyword evidence="2" id="KW-0732">Signal</keyword>
<evidence type="ECO:0000256" key="1">
    <source>
        <dbReference type="ARBA" id="ARBA00022536"/>
    </source>
</evidence>
<dbReference type="Pfam" id="PF07645">
    <property type="entry name" value="EGF_CA"/>
    <property type="match status" value="1"/>
</dbReference>
<keyword evidence="1 7" id="KW-0245">EGF-like domain</keyword>